<dbReference type="GO" id="GO:0006691">
    <property type="term" value="P:leukotriene metabolic process"/>
    <property type="evidence" value="ECO:0007669"/>
    <property type="project" value="UniProtKB-ARBA"/>
</dbReference>
<dbReference type="EMBL" id="HBHQ01024324">
    <property type="protein sequence ID" value="CAD9824557.1"/>
    <property type="molecule type" value="Transcribed_RNA"/>
</dbReference>
<reference evidence="6" key="1">
    <citation type="submission" date="2021-01" db="EMBL/GenBank/DDBJ databases">
        <authorList>
            <person name="Corre E."/>
            <person name="Pelletier E."/>
            <person name="Niang G."/>
            <person name="Scheremetjew M."/>
            <person name="Finn R."/>
            <person name="Kale V."/>
            <person name="Holt S."/>
            <person name="Cochrane G."/>
            <person name="Meng A."/>
            <person name="Brown T."/>
            <person name="Cohen L."/>
        </authorList>
    </citation>
    <scope>NUCLEOTIDE SEQUENCE</scope>
    <source>
        <strain evidence="6">CCMP2084</strain>
    </source>
</reference>
<dbReference type="GO" id="GO:0004602">
    <property type="term" value="F:glutathione peroxidase activity"/>
    <property type="evidence" value="ECO:0007669"/>
    <property type="project" value="TreeGrafter"/>
</dbReference>
<comment type="subcellular location">
    <subcellularLocation>
        <location evidence="1">Membrane</location>
        <topology evidence="1">Multi-pass membrane protein</topology>
    </subcellularLocation>
</comment>
<organism evidence="6">
    <name type="scientific">Attheya septentrionalis</name>
    <dbReference type="NCBI Taxonomy" id="420275"/>
    <lineage>
        <taxon>Eukaryota</taxon>
        <taxon>Sar</taxon>
        <taxon>Stramenopiles</taxon>
        <taxon>Ochrophyta</taxon>
        <taxon>Bacillariophyta</taxon>
        <taxon>Coscinodiscophyceae</taxon>
        <taxon>Chaetocerotophycidae</taxon>
        <taxon>Chaetocerotales</taxon>
        <taxon>Attheyaceae</taxon>
        <taxon>Attheya</taxon>
    </lineage>
</organism>
<evidence type="ECO:0000256" key="2">
    <source>
        <dbReference type="ARBA" id="ARBA00022692"/>
    </source>
</evidence>
<dbReference type="InterPro" id="IPR023352">
    <property type="entry name" value="MAPEG-like_dom_sf"/>
</dbReference>
<accession>A0A7S2XV98</accession>
<evidence type="ECO:0000256" key="1">
    <source>
        <dbReference type="ARBA" id="ARBA00004141"/>
    </source>
</evidence>
<protein>
    <recommendedName>
        <fullName evidence="7">Glutathione transferase</fullName>
    </recommendedName>
</protein>
<dbReference type="AlphaFoldDB" id="A0A7S2XV98"/>
<evidence type="ECO:0000256" key="3">
    <source>
        <dbReference type="ARBA" id="ARBA00022989"/>
    </source>
</evidence>
<feature type="transmembrane region" description="Helical" evidence="5">
    <location>
        <begin position="68"/>
        <end position="90"/>
    </location>
</feature>
<dbReference type="PANTHER" id="PTHR10250">
    <property type="entry name" value="MICROSOMAL GLUTATHIONE S-TRANSFERASE"/>
    <property type="match status" value="1"/>
</dbReference>
<gene>
    <name evidence="6" type="ORF">ASEP1449_LOCUS16391</name>
</gene>
<keyword evidence="2 5" id="KW-0812">Transmembrane</keyword>
<dbReference type="GO" id="GO:0004364">
    <property type="term" value="F:glutathione transferase activity"/>
    <property type="evidence" value="ECO:0007669"/>
    <property type="project" value="TreeGrafter"/>
</dbReference>
<keyword evidence="3 5" id="KW-1133">Transmembrane helix</keyword>
<evidence type="ECO:0000256" key="5">
    <source>
        <dbReference type="SAM" id="Phobius"/>
    </source>
</evidence>
<dbReference type="Gene3D" id="1.20.120.550">
    <property type="entry name" value="Membrane associated eicosanoid/glutathione metabolism-like domain"/>
    <property type="match status" value="1"/>
</dbReference>
<dbReference type="SUPFAM" id="SSF161084">
    <property type="entry name" value="MAPEG domain-like"/>
    <property type="match status" value="1"/>
</dbReference>
<dbReference type="GO" id="GO:0016020">
    <property type="term" value="C:membrane"/>
    <property type="evidence" value="ECO:0007669"/>
    <property type="project" value="UniProtKB-SubCell"/>
</dbReference>
<evidence type="ECO:0008006" key="7">
    <source>
        <dbReference type="Google" id="ProtNLM"/>
    </source>
</evidence>
<feature type="transmembrane region" description="Helical" evidence="5">
    <location>
        <begin position="138"/>
        <end position="157"/>
    </location>
</feature>
<evidence type="ECO:0000256" key="4">
    <source>
        <dbReference type="ARBA" id="ARBA00023136"/>
    </source>
</evidence>
<feature type="transmembrane region" description="Helical" evidence="5">
    <location>
        <begin position="27"/>
        <end position="48"/>
    </location>
</feature>
<feature type="transmembrane region" description="Helical" evidence="5">
    <location>
        <begin position="187"/>
        <end position="209"/>
    </location>
</feature>
<dbReference type="GO" id="GO:0005783">
    <property type="term" value="C:endoplasmic reticulum"/>
    <property type="evidence" value="ECO:0007669"/>
    <property type="project" value="TreeGrafter"/>
</dbReference>
<dbReference type="InterPro" id="IPR001129">
    <property type="entry name" value="Membr-assoc_MAPEG"/>
</dbReference>
<dbReference type="PANTHER" id="PTHR10250:SF26">
    <property type="entry name" value="GLUTATHIONE S-TRANSFERASE 3, MITOCHONDRIAL"/>
    <property type="match status" value="1"/>
</dbReference>
<dbReference type="Pfam" id="PF01124">
    <property type="entry name" value="MAPEG"/>
    <property type="match status" value="1"/>
</dbReference>
<keyword evidence="4 5" id="KW-0472">Membrane</keyword>
<sequence>MGDKIIETDSKGIPTKSNLPESPPLPVFYALFILVQMAIFGSMAYFFIVRNNEKGDAKVAILAEYDLGYVYIGAFVLKILQLIMGMNLGVARKAAKIHVPDQQVYQVKGAEGSKLGYVLLEGEGVLGRFNRAQRALQNYNEAAPITVLFFALGGFVYPQASLVLISLFSVLRFVSALGYTSSADGRFGGFLASGATLFMLDGLVIMSGIRSILL</sequence>
<evidence type="ECO:0000313" key="6">
    <source>
        <dbReference type="EMBL" id="CAD9824557.1"/>
    </source>
</evidence>
<dbReference type="GO" id="GO:0005635">
    <property type="term" value="C:nuclear envelope"/>
    <property type="evidence" value="ECO:0007669"/>
    <property type="project" value="TreeGrafter"/>
</dbReference>
<name>A0A7S2XV98_9STRA</name>
<dbReference type="InterPro" id="IPR050997">
    <property type="entry name" value="MAPEG"/>
</dbReference>
<proteinExistence type="predicted"/>